<gene>
    <name evidence="2" type="ORF">GCM10010406_25600</name>
</gene>
<keyword evidence="3" id="KW-1185">Reference proteome</keyword>
<feature type="compositionally biased region" description="Pro residues" evidence="1">
    <location>
        <begin position="1"/>
        <end position="10"/>
    </location>
</feature>
<evidence type="ECO:0000313" key="3">
    <source>
        <dbReference type="Proteomes" id="UP001501358"/>
    </source>
</evidence>
<organism evidence="2 3">
    <name type="scientific">Streptomyces thermolineatus</name>
    <dbReference type="NCBI Taxonomy" id="44033"/>
    <lineage>
        <taxon>Bacteria</taxon>
        <taxon>Bacillati</taxon>
        <taxon>Actinomycetota</taxon>
        <taxon>Actinomycetes</taxon>
        <taxon>Kitasatosporales</taxon>
        <taxon>Streptomycetaceae</taxon>
        <taxon>Streptomyces</taxon>
    </lineage>
</organism>
<feature type="compositionally biased region" description="Low complexity" evidence="1">
    <location>
        <begin position="149"/>
        <end position="161"/>
    </location>
</feature>
<accession>A0ABN3LTS9</accession>
<feature type="compositionally biased region" description="Low complexity" evidence="1">
    <location>
        <begin position="27"/>
        <end position="39"/>
    </location>
</feature>
<name>A0ABN3LTS9_9ACTN</name>
<comment type="caution">
    <text evidence="2">The sequence shown here is derived from an EMBL/GenBank/DDBJ whole genome shotgun (WGS) entry which is preliminary data.</text>
</comment>
<reference evidence="2 3" key="1">
    <citation type="journal article" date="2019" name="Int. J. Syst. Evol. Microbiol.">
        <title>The Global Catalogue of Microorganisms (GCM) 10K type strain sequencing project: providing services to taxonomists for standard genome sequencing and annotation.</title>
        <authorList>
            <consortium name="The Broad Institute Genomics Platform"/>
            <consortium name="The Broad Institute Genome Sequencing Center for Infectious Disease"/>
            <person name="Wu L."/>
            <person name="Ma J."/>
        </authorList>
    </citation>
    <scope>NUCLEOTIDE SEQUENCE [LARGE SCALE GENOMIC DNA]</scope>
    <source>
        <strain evidence="2 3">JCM 6307</strain>
    </source>
</reference>
<dbReference type="EMBL" id="BAAATA010000012">
    <property type="protein sequence ID" value="GAA2488350.1"/>
    <property type="molecule type" value="Genomic_DNA"/>
</dbReference>
<sequence length="175" mass="17735">MSATPTPPPGAHGSAREPDTAGTSPVTTANGQGTAQAGPPGAPEEAGRRRSFTLNLPLVTMQFHSPQLSKAQLQQRAQAQMLKAQAAAAHAPHVPGMHLPKPHVPRAEHVAYYGGLGALALLEVIEWPVAAAIGVGTAVAERVGRTSGAQERPAAQEQAKQPAPPPSSPAAAASG</sequence>
<protein>
    <submittedName>
        <fullName evidence="2">Uncharacterized protein</fullName>
    </submittedName>
</protein>
<evidence type="ECO:0000313" key="2">
    <source>
        <dbReference type="EMBL" id="GAA2488350.1"/>
    </source>
</evidence>
<evidence type="ECO:0000256" key="1">
    <source>
        <dbReference type="SAM" id="MobiDB-lite"/>
    </source>
</evidence>
<feature type="region of interest" description="Disordered" evidence="1">
    <location>
        <begin position="143"/>
        <end position="175"/>
    </location>
</feature>
<dbReference type="Proteomes" id="UP001501358">
    <property type="component" value="Unassembled WGS sequence"/>
</dbReference>
<feature type="region of interest" description="Disordered" evidence="1">
    <location>
        <begin position="1"/>
        <end position="47"/>
    </location>
</feature>
<dbReference type="RefSeq" id="WP_344383327.1">
    <property type="nucleotide sequence ID" value="NZ_BAAATA010000012.1"/>
</dbReference>
<proteinExistence type="predicted"/>